<dbReference type="RefSeq" id="WP_350780395.1">
    <property type="nucleotide sequence ID" value="NZ_JBEPEK010000073.1"/>
</dbReference>
<evidence type="ECO:0000313" key="1">
    <source>
        <dbReference type="EMBL" id="MER7180392.1"/>
    </source>
</evidence>
<reference evidence="1 2" key="1">
    <citation type="submission" date="2024-06" db="EMBL/GenBank/DDBJ databases">
        <title>The Natural Products Discovery Center: Release of the First 8490 Sequenced Strains for Exploring Actinobacteria Biosynthetic Diversity.</title>
        <authorList>
            <person name="Kalkreuter E."/>
            <person name="Kautsar S.A."/>
            <person name="Yang D."/>
            <person name="Bader C.D."/>
            <person name="Teijaro C.N."/>
            <person name="Fluegel L."/>
            <person name="Davis C.M."/>
            <person name="Simpson J.R."/>
            <person name="Lauterbach L."/>
            <person name="Steele A.D."/>
            <person name="Gui C."/>
            <person name="Meng S."/>
            <person name="Li G."/>
            <person name="Viehrig K."/>
            <person name="Ye F."/>
            <person name="Su P."/>
            <person name="Kiefer A.F."/>
            <person name="Nichols A."/>
            <person name="Cepeda A.J."/>
            <person name="Yan W."/>
            <person name="Fan B."/>
            <person name="Jiang Y."/>
            <person name="Adhikari A."/>
            <person name="Zheng C.-J."/>
            <person name="Schuster L."/>
            <person name="Cowan T.M."/>
            <person name="Smanski M.J."/>
            <person name="Chevrette M.G."/>
            <person name="De Carvalho L.P.S."/>
            <person name="Shen B."/>
        </authorList>
    </citation>
    <scope>NUCLEOTIDE SEQUENCE [LARGE SCALE GENOMIC DNA]</scope>
    <source>
        <strain evidence="1 2">NPDC000234</strain>
    </source>
</reference>
<keyword evidence="2" id="KW-1185">Reference proteome</keyword>
<name>A0ABV1WUE4_9ACTN</name>
<organism evidence="1 2">
    <name type="scientific">Streptomyces hyaluromycini</name>
    <dbReference type="NCBI Taxonomy" id="1377993"/>
    <lineage>
        <taxon>Bacteria</taxon>
        <taxon>Bacillati</taxon>
        <taxon>Actinomycetota</taxon>
        <taxon>Actinomycetes</taxon>
        <taxon>Kitasatosporales</taxon>
        <taxon>Streptomycetaceae</taxon>
        <taxon>Streptomyces</taxon>
    </lineage>
</organism>
<comment type="caution">
    <text evidence="1">The sequence shown here is derived from an EMBL/GenBank/DDBJ whole genome shotgun (WGS) entry which is preliminary data.</text>
</comment>
<proteinExistence type="predicted"/>
<protein>
    <submittedName>
        <fullName evidence="1">Uncharacterized protein</fullName>
    </submittedName>
</protein>
<dbReference type="EMBL" id="JBEPEK010000073">
    <property type="protein sequence ID" value="MER7180392.1"/>
    <property type="molecule type" value="Genomic_DNA"/>
</dbReference>
<sequence length="85" mass="9248">MSAPRLLPWAGPEGKPCFLVTDGDGYLSRAADAVESVQLGMAAGLLDHSAALLEERQVTKAELRFLVARIREALTDVLRIAESRR</sequence>
<gene>
    <name evidence="1" type="ORF">ABT404_13090</name>
</gene>
<dbReference type="Proteomes" id="UP001474181">
    <property type="component" value="Unassembled WGS sequence"/>
</dbReference>
<evidence type="ECO:0000313" key="2">
    <source>
        <dbReference type="Proteomes" id="UP001474181"/>
    </source>
</evidence>
<accession>A0ABV1WUE4</accession>